<dbReference type="InterPro" id="IPR009078">
    <property type="entry name" value="Ferritin-like_SF"/>
</dbReference>
<evidence type="ECO:0000259" key="1">
    <source>
        <dbReference type="Pfam" id="PF09537"/>
    </source>
</evidence>
<evidence type="ECO:0000313" key="3">
    <source>
        <dbReference type="Proteomes" id="UP000218968"/>
    </source>
</evidence>
<evidence type="ECO:0000313" key="2">
    <source>
        <dbReference type="EMBL" id="ATD67882.1"/>
    </source>
</evidence>
<dbReference type="InterPro" id="IPR011971">
    <property type="entry name" value="CHP02284"/>
</dbReference>
<dbReference type="KEGG" id="lum:CNR27_10960"/>
<dbReference type="InterPro" id="IPR012347">
    <property type="entry name" value="Ferritin-like"/>
</dbReference>
<keyword evidence="3" id="KW-1185">Reference proteome</keyword>
<dbReference type="EMBL" id="CP023406">
    <property type="protein sequence ID" value="ATD67882.1"/>
    <property type="molecule type" value="Genomic_DNA"/>
</dbReference>
<dbReference type="RefSeq" id="WP_096298728.1">
    <property type="nucleotide sequence ID" value="NZ_CP023406.1"/>
</dbReference>
<protein>
    <recommendedName>
        <fullName evidence="1">DUF2383 domain-containing protein</fullName>
    </recommendedName>
</protein>
<dbReference type="InterPro" id="IPR019052">
    <property type="entry name" value="DUF2383"/>
</dbReference>
<organism evidence="2 3">
    <name type="scientific">Luteimonas chenhongjianii</name>
    <dbReference type="NCBI Taxonomy" id="2006110"/>
    <lineage>
        <taxon>Bacteria</taxon>
        <taxon>Pseudomonadati</taxon>
        <taxon>Pseudomonadota</taxon>
        <taxon>Gammaproteobacteria</taxon>
        <taxon>Lysobacterales</taxon>
        <taxon>Lysobacteraceae</taxon>
        <taxon>Luteimonas</taxon>
    </lineage>
</organism>
<accession>A0A290XFF7</accession>
<dbReference type="Pfam" id="PF09537">
    <property type="entry name" value="DUF2383"/>
    <property type="match status" value="1"/>
</dbReference>
<dbReference type="SUPFAM" id="SSF47240">
    <property type="entry name" value="Ferritin-like"/>
    <property type="match status" value="1"/>
</dbReference>
<dbReference type="Proteomes" id="UP000218968">
    <property type="component" value="Chromosome"/>
</dbReference>
<dbReference type="NCBIfam" id="TIGR02284">
    <property type="entry name" value="PA2169 family four-helix-bundle protein"/>
    <property type="match status" value="1"/>
</dbReference>
<reference evidence="3" key="1">
    <citation type="submission" date="2017-09" db="EMBL/GenBank/DDBJ databases">
        <title>Luteimonas liuhanmingii sp.nov., isolated from the intestinal contents of Tibetan Plateau Pika in Yushu, Qinghai Province, China.</title>
        <authorList>
            <person name="Gui Z."/>
        </authorList>
    </citation>
    <scope>NUCLEOTIDE SEQUENCE [LARGE SCALE GENOMIC DNA]</scope>
    <source>
        <strain evidence="3">100111</strain>
    </source>
</reference>
<feature type="domain" description="DUF2383" evidence="1">
    <location>
        <begin position="5"/>
        <end position="112"/>
    </location>
</feature>
<dbReference type="AlphaFoldDB" id="A0A290XFF7"/>
<name>A0A290XFF7_9GAMM</name>
<dbReference type="OrthoDB" id="268257at2"/>
<gene>
    <name evidence="2" type="ORF">CNR27_10960</name>
</gene>
<sequence>MSNKTAHTLNDLIAIARDGKEFYEEAAQKVDDTELRTLFARMATTKAQIVNELSSAVQAAGGKPEDSGTFVGSMQHMYGKIRAALGDKEYGYVAELEESEDRLLEAFDHVSRDADTPPAARDIVVRLMPEVRACHDVMRSRKLSMKNAR</sequence>
<dbReference type="Gene3D" id="1.20.1260.10">
    <property type="match status" value="1"/>
</dbReference>
<proteinExistence type="predicted"/>